<dbReference type="Gene3D" id="1.10.443.10">
    <property type="entry name" value="Intergrase catalytic core"/>
    <property type="match status" value="1"/>
</dbReference>
<dbReference type="GO" id="GO:0003677">
    <property type="term" value="F:DNA binding"/>
    <property type="evidence" value="ECO:0007669"/>
    <property type="project" value="InterPro"/>
</dbReference>
<dbReference type="PANTHER" id="PTHR30349">
    <property type="entry name" value="PHAGE INTEGRASE-RELATED"/>
    <property type="match status" value="1"/>
</dbReference>
<dbReference type="PROSITE" id="PS51898">
    <property type="entry name" value="TYR_RECOMBINASE"/>
    <property type="match status" value="1"/>
</dbReference>
<protein>
    <submittedName>
        <fullName evidence="3">Integrase</fullName>
    </submittedName>
</protein>
<dbReference type="InterPro" id="IPR050090">
    <property type="entry name" value="Tyrosine_recombinase_XerCD"/>
</dbReference>
<proteinExistence type="predicted"/>
<dbReference type="InterPro" id="IPR011010">
    <property type="entry name" value="DNA_brk_join_enz"/>
</dbReference>
<evidence type="ECO:0000256" key="1">
    <source>
        <dbReference type="ARBA" id="ARBA00023172"/>
    </source>
</evidence>
<evidence type="ECO:0000313" key="4">
    <source>
        <dbReference type="Proteomes" id="UP000188603"/>
    </source>
</evidence>
<dbReference type="STRING" id="1471761.B0W44_15990"/>
<dbReference type="InterPro" id="IPR002104">
    <property type="entry name" value="Integrase_catalytic"/>
</dbReference>
<dbReference type="GO" id="GO:0015074">
    <property type="term" value="P:DNA integration"/>
    <property type="evidence" value="ECO:0007669"/>
    <property type="project" value="InterPro"/>
</dbReference>
<keyword evidence="4" id="KW-1185">Reference proteome</keyword>
<name>A0A1U9KC29_9BACL</name>
<accession>A0A1U9KC29</accession>
<dbReference type="InterPro" id="IPR013762">
    <property type="entry name" value="Integrase-like_cat_sf"/>
</dbReference>
<dbReference type="CDD" id="cd01189">
    <property type="entry name" value="INT_ICEBs1_C_like"/>
    <property type="match status" value="1"/>
</dbReference>
<keyword evidence="1" id="KW-0233">DNA recombination</keyword>
<sequence>MRVWSEDEVTQFLEVAKSNRLYIAFLLALTTGMRRGEILGLSWENIDFKNRTIYVEQSLTMLGEIQELKSDSARRPISLPKTTVDELRKHKLTLQHEKSIAGPSYEDSGLVVCTRYGTKVLPRNLNRTWYKLRDKAGVTSIRFHDLRHTHATLMLKQGIHPKIVSERLGHSSIRVTLDTYSHVVPGLQKAAADQFGKMLFGR</sequence>
<organism evidence="3 4">
    <name type="scientific">Novibacillus thermophilus</name>
    <dbReference type="NCBI Taxonomy" id="1471761"/>
    <lineage>
        <taxon>Bacteria</taxon>
        <taxon>Bacillati</taxon>
        <taxon>Bacillota</taxon>
        <taxon>Bacilli</taxon>
        <taxon>Bacillales</taxon>
        <taxon>Thermoactinomycetaceae</taxon>
        <taxon>Novibacillus</taxon>
    </lineage>
</organism>
<dbReference type="GO" id="GO:0006310">
    <property type="term" value="P:DNA recombination"/>
    <property type="evidence" value="ECO:0007669"/>
    <property type="project" value="UniProtKB-KW"/>
</dbReference>
<dbReference type="AlphaFoldDB" id="A0A1U9KC29"/>
<gene>
    <name evidence="3" type="ORF">B0W44_15990</name>
</gene>
<evidence type="ECO:0000313" key="3">
    <source>
        <dbReference type="EMBL" id="AQS57617.1"/>
    </source>
</evidence>
<evidence type="ECO:0000259" key="2">
    <source>
        <dbReference type="PROSITE" id="PS51898"/>
    </source>
</evidence>
<dbReference type="Pfam" id="PF00589">
    <property type="entry name" value="Phage_integrase"/>
    <property type="match status" value="1"/>
</dbReference>
<feature type="domain" description="Tyr recombinase" evidence="2">
    <location>
        <begin position="1"/>
        <end position="193"/>
    </location>
</feature>
<reference evidence="3 4" key="1">
    <citation type="journal article" date="2015" name="Int. J. Syst. Evol. Microbiol.">
        <title>Novibacillus thermophilus gen. nov., sp. nov., a Gram-staining-negative and moderately thermophilic member of the family Thermoactinomycetaceae.</title>
        <authorList>
            <person name="Yang G."/>
            <person name="Chen J."/>
            <person name="Zhou S."/>
        </authorList>
    </citation>
    <scope>NUCLEOTIDE SEQUENCE [LARGE SCALE GENOMIC DNA]</scope>
    <source>
        <strain evidence="3 4">SG-1</strain>
    </source>
</reference>
<dbReference type="PANTHER" id="PTHR30349:SF64">
    <property type="entry name" value="PROPHAGE INTEGRASE INTD-RELATED"/>
    <property type="match status" value="1"/>
</dbReference>
<dbReference type="EMBL" id="CP019699">
    <property type="protein sequence ID" value="AQS57617.1"/>
    <property type="molecule type" value="Genomic_DNA"/>
</dbReference>
<dbReference type="KEGG" id="ntr:B0W44_15990"/>
<dbReference type="SUPFAM" id="SSF56349">
    <property type="entry name" value="DNA breaking-rejoining enzymes"/>
    <property type="match status" value="1"/>
</dbReference>
<dbReference type="Proteomes" id="UP000188603">
    <property type="component" value="Chromosome"/>
</dbReference>